<dbReference type="PATRIC" id="fig|1555112.3.peg.1904"/>
<dbReference type="PIRSF" id="PIRSF004486">
    <property type="entry name" value="MraW"/>
    <property type="match status" value="1"/>
</dbReference>
<dbReference type="SUPFAM" id="SSF81799">
    <property type="entry name" value="Putative methyltransferase TM0872, insert domain"/>
    <property type="match status" value="1"/>
</dbReference>
<dbReference type="AlphaFoldDB" id="A0A0K2SLM1"/>
<feature type="binding site" evidence="6">
    <location>
        <position position="111"/>
    </location>
    <ligand>
        <name>S-adenosyl-L-methionine</name>
        <dbReference type="ChEBI" id="CHEBI:59789"/>
    </ligand>
</feature>
<organism evidence="7 8">
    <name type="scientific">Limnochorda pilosa</name>
    <dbReference type="NCBI Taxonomy" id="1555112"/>
    <lineage>
        <taxon>Bacteria</taxon>
        <taxon>Bacillati</taxon>
        <taxon>Bacillota</taxon>
        <taxon>Limnochordia</taxon>
        <taxon>Limnochordales</taxon>
        <taxon>Limnochordaceae</taxon>
        <taxon>Limnochorda</taxon>
    </lineage>
</organism>
<dbReference type="EC" id="2.1.1.199" evidence="6"/>
<keyword evidence="4 6" id="KW-0808">Transferase</keyword>
<protein>
    <recommendedName>
        <fullName evidence="6">Ribosomal RNA small subunit methyltransferase H</fullName>
        <ecNumber evidence="6">2.1.1.199</ecNumber>
    </recommendedName>
    <alternativeName>
        <fullName evidence="6">16S rRNA m(4)C1402 methyltransferase</fullName>
    </alternativeName>
    <alternativeName>
        <fullName evidence="6">rRNA (cytosine-N(4)-)-methyltransferase RsmH</fullName>
    </alternativeName>
</protein>
<keyword evidence="2 6" id="KW-0698">rRNA processing</keyword>
<evidence type="ECO:0000256" key="2">
    <source>
        <dbReference type="ARBA" id="ARBA00022552"/>
    </source>
</evidence>
<dbReference type="InterPro" id="IPR029063">
    <property type="entry name" value="SAM-dependent_MTases_sf"/>
</dbReference>
<dbReference type="Pfam" id="PF01795">
    <property type="entry name" value="Methyltransf_5"/>
    <property type="match status" value="1"/>
</dbReference>
<comment type="subcellular location">
    <subcellularLocation>
        <location evidence="6">Cytoplasm</location>
    </subcellularLocation>
</comment>
<reference evidence="8" key="1">
    <citation type="submission" date="2015-07" db="EMBL/GenBank/DDBJ databases">
        <title>Complete genome sequence and phylogenetic analysis of Limnochorda pilosa.</title>
        <authorList>
            <person name="Watanabe M."/>
            <person name="Kojima H."/>
            <person name="Fukui M."/>
        </authorList>
    </citation>
    <scope>NUCLEOTIDE SEQUENCE [LARGE SCALE GENOMIC DNA]</scope>
    <source>
        <strain evidence="8">HC45</strain>
    </source>
</reference>
<dbReference type="Gene3D" id="3.40.50.150">
    <property type="entry name" value="Vaccinia Virus protein VP39"/>
    <property type="match status" value="1"/>
</dbReference>
<gene>
    <name evidence="6" type="primary">rsmH</name>
    <name evidence="7" type="ORF">LIP_1871</name>
</gene>
<sequence>MTLAGHVPVLLDEVLRYLEPAPRGRYLDATVGGGGHARAILAAAGEDAFLVGLDRDPEARRRAERALQGAGGRVRILAGRYEELDAILEAAGLGDTRFDGILFDLGVSSFQVDEARRGFTYQDPSAPLDMRMDPSQPTTAADLVNGLSLHDLARVFKEYGEERWAARIARFVVERRRRRPLATAGDLVEVVKAAVPAAARREAGHPARRVFQALRIAVNGELERLDGALRAAVRRLRPGGRLVVISFHSLEDRIVKETFRELALGCICPPELPVCSCGRNPEVRLLTRTPVVPAAEERERNPRARSARLRAAARVLGPQEAE</sequence>
<feature type="binding site" evidence="6">
    <location>
        <position position="54"/>
    </location>
    <ligand>
        <name>S-adenosyl-L-methionine</name>
        <dbReference type="ChEBI" id="CHEBI:59789"/>
    </ligand>
</feature>
<reference evidence="8" key="2">
    <citation type="journal article" date="2016" name="Int. J. Syst. Evol. Microbiol.">
        <title>Complete genome sequence and cell structure of Limnochorda pilosa, a Gram-negative spore-former within the phylum Firmicutes.</title>
        <authorList>
            <person name="Watanabe M."/>
            <person name="Kojima H."/>
            <person name="Fukui M."/>
        </authorList>
    </citation>
    <scope>NUCLEOTIDE SEQUENCE [LARGE SCALE GENOMIC DNA]</scope>
    <source>
        <strain evidence="8">HC45</strain>
    </source>
</reference>
<evidence type="ECO:0000313" key="7">
    <source>
        <dbReference type="EMBL" id="BAS27714.1"/>
    </source>
</evidence>
<comment type="catalytic activity">
    <reaction evidence="6">
        <text>cytidine(1402) in 16S rRNA + S-adenosyl-L-methionine = N(4)-methylcytidine(1402) in 16S rRNA + S-adenosyl-L-homocysteine + H(+)</text>
        <dbReference type="Rhea" id="RHEA:42928"/>
        <dbReference type="Rhea" id="RHEA-COMP:10286"/>
        <dbReference type="Rhea" id="RHEA-COMP:10287"/>
        <dbReference type="ChEBI" id="CHEBI:15378"/>
        <dbReference type="ChEBI" id="CHEBI:57856"/>
        <dbReference type="ChEBI" id="CHEBI:59789"/>
        <dbReference type="ChEBI" id="CHEBI:74506"/>
        <dbReference type="ChEBI" id="CHEBI:82748"/>
        <dbReference type="EC" id="2.1.1.199"/>
    </reaction>
</comment>
<dbReference type="NCBIfam" id="TIGR00006">
    <property type="entry name" value="16S rRNA (cytosine(1402)-N(4))-methyltransferase RsmH"/>
    <property type="match status" value="1"/>
</dbReference>
<accession>A0A0K2SLM1</accession>
<feature type="binding site" evidence="6">
    <location>
        <position position="81"/>
    </location>
    <ligand>
        <name>S-adenosyl-L-methionine</name>
        <dbReference type="ChEBI" id="CHEBI:59789"/>
    </ligand>
</feature>
<keyword evidence="8" id="KW-1185">Reference proteome</keyword>
<dbReference type="EMBL" id="AP014924">
    <property type="protein sequence ID" value="BAS27714.1"/>
    <property type="molecule type" value="Genomic_DNA"/>
</dbReference>
<dbReference type="OrthoDB" id="9806637at2"/>
<dbReference type="PANTHER" id="PTHR11265:SF0">
    <property type="entry name" value="12S RRNA N4-METHYLCYTIDINE METHYLTRANSFERASE"/>
    <property type="match status" value="1"/>
</dbReference>
<dbReference type="GO" id="GO:0070475">
    <property type="term" value="P:rRNA base methylation"/>
    <property type="evidence" value="ECO:0007669"/>
    <property type="project" value="UniProtKB-UniRule"/>
</dbReference>
<name>A0A0K2SLM1_LIMPI</name>
<evidence type="ECO:0000256" key="5">
    <source>
        <dbReference type="ARBA" id="ARBA00022691"/>
    </source>
</evidence>
<dbReference type="GO" id="GO:0005737">
    <property type="term" value="C:cytoplasm"/>
    <property type="evidence" value="ECO:0007669"/>
    <property type="project" value="UniProtKB-SubCell"/>
</dbReference>
<dbReference type="InterPro" id="IPR023397">
    <property type="entry name" value="SAM-dep_MeTrfase_MraW_recog"/>
</dbReference>
<dbReference type="PANTHER" id="PTHR11265">
    <property type="entry name" value="S-ADENOSYL-METHYLTRANSFERASE MRAW"/>
    <property type="match status" value="1"/>
</dbReference>
<comment type="similarity">
    <text evidence="1 6">Belongs to the methyltransferase superfamily. RsmH family.</text>
</comment>
<feature type="binding site" evidence="6">
    <location>
        <begin position="34"/>
        <end position="36"/>
    </location>
    <ligand>
        <name>S-adenosyl-L-methionine</name>
        <dbReference type="ChEBI" id="CHEBI:59789"/>
    </ligand>
</feature>
<dbReference type="KEGG" id="lpil:LIP_1871"/>
<dbReference type="Gene3D" id="1.10.150.170">
    <property type="entry name" value="Putative methyltransferase TM0872, insert domain"/>
    <property type="match status" value="1"/>
</dbReference>
<feature type="binding site" evidence="6">
    <location>
        <position position="104"/>
    </location>
    <ligand>
        <name>S-adenosyl-L-methionine</name>
        <dbReference type="ChEBI" id="CHEBI:59789"/>
    </ligand>
</feature>
<evidence type="ECO:0000256" key="3">
    <source>
        <dbReference type="ARBA" id="ARBA00022603"/>
    </source>
</evidence>
<evidence type="ECO:0000256" key="1">
    <source>
        <dbReference type="ARBA" id="ARBA00010396"/>
    </source>
</evidence>
<keyword evidence="5 6" id="KW-0949">S-adenosyl-L-methionine</keyword>
<comment type="function">
    <text evidence="6">Specifically methylates the N4 position of cytidine in position 1402 (C1402) of 16S rRNA.</text>
</comment>
<dbReference type="InterPro" id="IPR002903">
    <property type="entry name" value="RsmH"/>
</dbReference>
<evidence type="ECO:0000256" key="6">
    <source>
        <dbReference type="HAMAP-Rule" id="MF_01007"/>
    </source>
</evidence>
<dbReference type="RefSeq" id="WP_068141807.1">
    <property type="nucleotide sequence ID" value="NZ_AP014924.1"/>
</dbReference>
<dbReference type="HAMAP" id="MF_01007">
    <property type="entry name" value="16SrRNA_methyltr_H"/>
    <property type="match status" value="1"/>
</dbReference>
<evidence type="ECO:0000313" key="8">
    <source>
        <dbReference type="Proteomes" id="UP000065807"/>
    </source>
</evidence>
<proteinExistence type="inferred from homology"/>
<keyword evidence="6" id="KW-0963">Cytoplasm</keyword>
<evidence type="ECO:0000256" key="4">
    <source>
        <dbReference type="ARBA" id="ARBA00022679"/>
    </source>
</evidence>
<dbReference type="STRING" id="1555112.LIP_1871"/>
<dbReference type="SUPFAM" id="SSF53335">
    <property type="entry name" value="S-adenosyl-L-methionine-dependent methyltransferases"/>
    <property type="match status" value="1"/>
</dbReference>
<dbReference type="Proteomes" id="UP000065807">
    <property type="component" value="Chromosome"/>
</dbReference>
<keyword evidence="3 6" id="KW-0489">Methyltransferase</keyword>
<dbReference type="CDD" id="cd02440">
    <property type="entry name" value="AdoMet_MTases"/>
    <property type="match status" value="1"/>
</dbReference>
<dbReference type="GO" id="GO:0071424">
    <property type="term" value="F:rRNA (cytosine-N4-)-methyltransferase activity"/>
    <property type="evidence" value="ECO:0007669"/>
    <property type="project" value="UniProtKB-UniRule"/>
</dbReference>